<keyword evidence="3" id="KW-0597">Phosphoprotein</keyword>
<evidence type="ECO:0000256" key="1">
    <source>
        <dbReference type="ARBA" id="ARBA00004123"/>
    </source>
</evidence>
<comment type="similarity">
    <text evidence="2">Belongs to the EAF family.</text>
</comment>
<dbReference type="GO" id="GO:0003711">
    <property type="term" value="F:transcription elongation factor activity"/>
    <property type="evidence" value="ECO:0007669"/>
    <property type="project" value="TreeGrafter"/>
</dbReference>
<keyword evidence="4" id="KW-0805">Transcription regulation</keyword>
<dbReference type="PANTHER" id="PTHR15970:SF2">
    <property type="entry name" value="ELL-ASSOCIATED FACTOR EAF"/>
    <property type="match status" value="1"/>
</dbReference>
<dbReference type="Pfam" id="PF09816">
    <property type="entry name" value="EAF"/>
    <property type="match status" value="1"/>
</dbReference>
<comment type="subcellular location">
    <subcellularLocation>
        <location evidence="1">Nucleus</location>
    </subcellularLocation>
</comment>
<dbReference type="PANTHER" id="PTHR15970">
    <property type="entry name" value="ELL-ASSOCIATED FACTOR EAF"/>
    <property type="match status" value="1"/>
</dbReference>
<dbReference type="OMA" id="NEITFIM"/>
<name>V3ZAG3_LOTGI</name>
<evidence type="ECO:0000256" key="3">
    <source>
        <dbReference type="ARBA" id="ARBA00022553"/>
    </source>
</evidence>
<gene>
    <name evidence="9" type="ORF">LOTGIDRAFT_126779</name>
</gene>
<keyword evidence="10" id="KW-1185">Reference proteome</keyword>
<evidence type="ECO:0000259" key="8">
    <source>
        <dbReference type="Pfam" id="PF09816"/>
    </source>
</evidence>
<dbReference type="GO" id="GO:0006368">
    <property type="term" value="P:transcription elongation by RNA polymerase II"/>
    <property type="evidence" value="ECO:0007669"/>
    <property type="project" value="InterPro"/>
</dbReference>
<keyword evidence="6" id="KW-0804">Transcription</keyword>
<proteinExistence type="inferred from homology"/>
<evidence type="ECO:0000256" key="7">
    <source>
        <dbReference type="ARBA" id="ARBA00023242"/>
    </source>
</evidence>
<dbReference type="RefSeq" id="XP_009061272.1">
    <property type="nucleotide sequence ID" value="XM_009063024.1"/>
</dbReference>
<dbReference type="CTD" id="20232634"/>
<feature type="domain" description="Transcription elongation factor Eaf N-terminal" evidence="8">
    <location>
        <begin position="13"/>
        <end position="111"/>
    </location>
</feature>
<evidence type="ECO:0000256" key="6">
    <source>
        <dbReference type="ARBA" id="ARBA00023163"/>
    </source>
</evidence>
<dbReference type="Proteomes" id="UP000030746">
    <property type="component" value="Unassembled WGS sequence"/>
</dbReference>
<dbReference type="AlphaFoldDB" id="V3ZAG3"/>
<dbReference type="STRING" id="225164.V3ZAG3"/>
<dbReference type="InterPro" id="IPR027093">
    <property type="entry name" value="EAF_fam"/>
</dbReference>
<protein>
    <recommendedName>
        <fullName evidence="8">Transcription elongation factor Eaf N-terminal domain-containing protein</fullName>
    </recommendedName>
</protein>
<dbReference type="EMBL" id="KB202793">
    <property type="protein sequence ID" value="ESO87953.1"/>
    <property type="molecule type" value="Genomic_DNA"/>
</dbReference>
<reference evidence="9 10" key="1">
    <citation type="journal article" date="2013" name="Nature">
        <title>Insights into bilaterian evolution from three spiralian genomes.</title>
        <authorList>
            <person name="Simakov O."/>
            <person name="Marletaz F."/>
            <person name="Cho S.J."/>
            <person name="Edsinger-Gonzales E."/>
            <person name="Havlak P."/>
            <person name="Hellsten U."/>
            <person name="Kuo D.H."/>
            <person name="Larsson T."/>
            <person name="Lv J."/>
            <person name="Arendt D."/>
            <person name="Savage R."/>
            <person name="Osoegawa K."/>
            <person name="de Jong P."/>
            <person name="Grimwood J."/>
            <person name="Chapman J.A."/>
            <person name="Shapiro H."/>
            <person name="Aerts A."/>
            <person name="Otillar R.P."/>
            <person name="Terry A.Y."/>
            <person name="Boore J.L."/>
            <person name="Grigoriev I.V."/>
            <person name="Lindberg D.R."/>
            <person name="Seaver E.C."/>
            <person name="Weisblat D.A."/>
            <person name="Putnam N.H."/>
            <person name="Rokhsar D.S."/>
        </authorList>
    </citation>
    <scope>NUCLEOTIDE SEQUENCE [LARGE SCALE GENOMIC DNA]</scope>
</reference>
<evidence type="ECO:0000313" key="9">
    <source>
        <dbReference type="EMBL" id="ESO87953.1"/>
    </source>
</evidence>
<sequence>MADKFLSVDNQVHELKLGKSFDPKSGVYFHSMRYDFKPASVDTSQSSSVEIGEGNQVTVTVPHVEGSGTSHTVYKGNKKPCPKECVLIIDHKTGTFTLEKLTNNIPVKKTR</sequence>
<evidence type="ECO:0000256" key="4">
    <source>
        <dbReference type="ARBA" id="ARBA00023015"/>
    </source>
</evidence>
<evidence type="ECO:0000256" key="2">
    <source>
        <dbReference type="ARBA" id="ARBA00007798"/>
    </source>
</evidence>
<accession>V3ZAG3</accession>
<dbReference type="GeneID" id="20232634"/>
<evidence type="ECO:0000313" key="10">
    <source>
        <dbReference type="Proteomes" id="UP000030746"/>
    </source>
</evidence>
<dbReference type="HOGENOM" id="CLU_140594_0_0_1"/>
<dbReference type="GO" id="GO:0032783">
    <property type="term" value="C:super elongation complex"/>
    <property type="evidence" value="ECO:0007669"/>
    <property type="project" value="InterPro"/>
</dbReference>
<keyword evidence="7" id="KW-0539">Nucleus</keyword>
<organism evidence="9 10">
    <name type="scientific">Lottia gigantea</name>
    <name type="common">Giant owl limpet</name>
    <dbReference type="NCBI Taxonomy" id="225164"/>
    <lineage>
        <taxon>Eukaryota</taxon>
        <taxon>Metazoa</taxon>
        <taxon>Spiralia</taxon>
        <taxon>Lophotrochozoa</taxon>
        <taxon>Mollusca</taxon>
        <taxon>Gastropoda</taxon>
        <taxon>Patellogastropoda</taxon>
        <taxon>Lottioidea</taxon>
        <taxon>Lottiidae</taxon>
        <taxon>Lottia</taxon>
    </lineage>
</organism>
<dbReference type="OrthoDB" id="125903at2759"/>
<keyword evidence="5" id="KW-0010">Activator</keyword>
<evidence type="ECO:0000256" key="5">
    <source>
        <dbReference type="ARBA" id="ARBA00023159"/>
    </source>
</evidence>
<dbReference type="InterPro" id="IPR019194">
    <property type="entry name" value="Tscrpt_elong_fac_Eaf_N"/>
</dbReference>
<dbReference type="KEGG" id="lgi:LOTGIDRAFT_126779"/>